<evidence type="ECO:0000313" key="1">
    <source>
        <dbReference type="EMBL" id="GAA5071270.1"/>
    </source>
</evidence>
<evidence type="ECO:0008006" key="3">
    <source>
        <dbReference type="Google" id="ProtNLM"/>
    </source>
</evidence>
<dbReference type="Proteomes" id="UP001499910">
    <property type="component" value="Unassembled WGS sequence"/>
</dbReference>
<evidence type="ECO:0000313" key="2">
    <source>
        <dbReference type="Proteomes" id="UP001499910"/>
    </source>
</evidence>
<sequence>MSKTTYVAIAPDGSQHTRKTDRTYTHAVLLEGKEGWGAVGFCGRPDLAEKKRGEHPGSIVVECDVLGDRAADMPAPEAAENAEPTVPVANDAPECEQTVDEKIAAATVHGPKPKRTIGSLVQELLMDPDLRYLAIVDRVVAEFPDAKTSVRSVASIAAVLRKNGIDVPMRRRNNVQR</sequence>
<accession>A0ABP9L8R7</accession>
<comment type="caution">
    <text evidence="1">The sequence shown here is derived from an EMBL/GenBank/DDBJ whole genome shotgun (WGS) entry which is preliminary data.</text>
</comment>
<dbReference type="EMBL" id="BAABHW010000002">
    <property type="protein sequence ID" value="GAA5071270.1"/>
    <property type="molecule type" value="Genomic_DNA"/>
</dbReference>
<proteinExistence type="predicted"/>
<name>A0ABP9L8R7_9RHOB</name>
<reference evidence="2" key="1">
    <citation type="journal article" date="2019" name="Int. J. Syst. Evol. Microbiol.">
        <title>The Global Catalogue of Microorganisms (GCM) 10K type strain sequencing project: providing services to taxonomists for standard genome sequencing and annotation.</title>
        <authorList>
            <consortium name="The Broad Institute Genomics Platform"/>
            <consortium name="The Broad Institute Genome Sequencing Center for Infectious Disease"/>
            <person name="Wu L."/>
            <person name="Ma J."/>
        </authorList>
    </citation>
    <scope>NUCLEOTIDE SEQUENCE [LARGE SCALE GENOMIC DNA]</scope>
    <source>
        <strain evidence="2">JCM 18015</strain>
    </source>
</reference>
<gene>
    <name evidence="1" type="ORF">GCM10023209_14800</name>
</gene>
<keyword evidence="2" id="KW-1185">Reference proteome</keyword>
<protein>
    <recommendedName>
        <fullName evidence="3">Transposase</fullName>
    </recommendedName>
</protein>
<dbReference type="RefSeq" id="WP_259550049.1">
    <property type="nucleotide sequence ID" value="NZ_BAABHW010000002.1"/>
</dbReference>
<organism evidence="1 2">
    <name type="scientific">[Roseibacterium] beibuensis</name>
    <dbReference type="NCBI Taxonomy" id="1193142"/>
    <lineage>
        <taxon>Bacteria</taxon>
        <taxon>Pseudomonadati</taxon>
        <taxon>Pseudomonadota</taxon>
        <taxon>Alphaproteobacteria</taxon>
        <taxon>Rhodobacterales</taxon>
        <taxon>Roseobacteraceae</taxon>
        <taxon>Roseicyclus</taxon>
    </lineage>
</organism>